<dbReference type="AlphaFoldDB" id="A0A9P7GQV6"/>
<sequence>MSTAFGDNSTIIGDERPGSGSKPTSDVKDYGPRRAGDGYGKSTQPKNDFVATVDYTIEERPFFVPIGKAGIIAALEKLDRQLVQASLLLFG</sequence>
<dbReference type="EMBL" id="JABCKI010000085">
    <property type="protein sequence ID" value="KAG5652953.1"/>
    <property type="molecule type" value="Genomic_DNA"/>
</dbReference>
<evidence type="ECO:0000256" key="1">
    <source>
        <dbReference type="SAM" id="MobiDB-lite"/>
    </source>
</evidence>
<reference evidence="2" key="1">
    <citation type="submission" date="2021-02" db="EMBL/GenBank/DDBJ databases">
        <authorList>
            <person name="Nieuwenhuis M."/>
            <person name="Van De Peppel L.J.J."/>
        </authorList>
    </citation>
    <scope>NUCLEOTIDE SEQUENCE</scope>
    <source>
        <strain evidence="2">D49</strain>
    </source>
</reference>
<feature type="region of interest" description="Disordered" evidence="1">
    <location>
        <begin position="1"/>
        <end position="46"/>
    </location>
</feature>
<proteinExistence type="predicted"/>
<feature type="compositionally biased region" description="Polar residues" evidence="1">
    <location>
        <begin position="1"/>
        <end position="11"/>
    </location>
</feature>
<accession>A0A9P7GQV6</accession>
<evidence type="ECO:0000313" key="3">
    <source>
        <dbReference type="Proteomes" id="UP000717328"/>
    </source>
</evidence>
<dbReference type="Proteomes" id="UP000717328">
    <property type="component" value="Unassembled WGS sequence"/>
</dbReference>
<comment type="caution">
    <text evidence="2">The sequence shown here is derived from an EMBL/GenBank/DDBJ whole genome shotgun (WGS) entry which is preliminary data.</text>
</comment>
<reference evidence="2" key="2">
    <citation type="submission" date="2021-10" db="EMBL/GenBank/DDBJ databases">
        <title>Phylogenomics reveals ancestral predisposition of the termite-cultivated fungus Termitomyces towards a domesticated lifestyle.</title>
        <authorList>
            <person name="Auxier B."/>
            <person name="Grum-Grzhimaylo A."/>
            <person name="Cardenas M.E."/>
            <person name="Lodge J.D."/>
            <person name="Laessoe T."/>
            <person name="Pedersen O."/>
            <person name="Smith M.E."/>
            <person name="Kuyper T.W."/>
            <person name="Franco-Molano E.A."/>
            <person name="Baroni T.J."/>
            <person name="Aanen D.K."/>
        </authorList>
    </citation>
    <scope>NUCLEOTIDE SEQUENCE</scope>
    <source>
        <strain evidence="2">D49</strain>
    </source>
</reference>
<keyword evidence="3" id="KW-1185">Reference proteome</keyword>
<dbReference type="OrthoDB" id="3240545at2759"/>
<name>A0A9P7GQV6_9AGAR</name>
<gene>
    <name evidence="2" type="ORF">H0H81_002961</name>
</gene>
<feature type="compositionally biased region" description="Basic and acidic residues" evidence="1">
    <location>
        <begin position="25"/>
        <end position="36"/>
    </location>
</feature>
<organism evidence="2 3">
    <name type="scientific">Sphagnurus paluster</name>
    <dbReference type="NCBI Taxonomy" id="117069"/>
    <lineage>
        <taxon>Eukaryota</taxon>
        <taxon>Fungi</taxon>
        <taxon>Dikarya</taxon>
        <taxon>Basidiomycota</taxon>
        <taxon>Agaricomycotina</taxon>
        <taxon>Agaricomycetes</taxon>
        <taxon>Agaricomycetidae</taxon>
        <taxon>Agaricales</taxon>
        <taxon>Tricholomatineae</taxon>
        <taxon>Lyophyllaceae</taxon>
        <taxon>Sphagnurus</taxon>
    </lineage>
</organism>
<evidence type="ECO:0000313" key="2">
    <source>
        <dbReference type="EMBL" id="KAG5652953.1"/>
    </source>
</evidence>
<protein>
    <submittedName>
        <fullName evidence="2">Uncharacterized protein</fullName>
    </submittedName>
</protein>